<evidence type="ECO:0000256" key="1">
    <source>
        <dbReference type="SAM" id="Phobius"/>
    </source>
</evidence>
<keyword evidence="3" id="KW-1185">Reference proteome</keyword>
<dbReference type="EMBL" id="RKRG01000001">
    <property type="protein sequence ID" value="RPF52880.1"/>
    <property type="molecule type" value="Genomic_DNA"/>
</dbReference>
<comment type="caution">
    <text evidence="2">The sequence shown here is derived from an EMBL/GenBank/DDBJ whole genome shotgun (WGS) entry which is preliminary data.</text>
</comment>
<gene>
    <name evidence="2" type="ORF">EDC42_0439</name>
</gene>
<keyword evidence="1" id="KW-0812">Transmembrane</keyword>
<proteinExistence type="predicted"/>
<feature type="transmembrane region" description="Helical" evidence="1">
    <location>
        <begin position="12"/>
        <end position="32"/>
    </location>
</feature>
<evidence type="ECO:0000313" key="2">
    <source>
        <dbReference type="EMBL" id="RPF52880.1"/>
    </source>
</evidence>
<protein>
    <submittedName>
        <fullName evidence="2">Uncharacterized protein</fullName>
    </submittedName>
</protein>
<organism evidence="2 3">
    <name type="scientific">Methanobrevibacter gottschalkii DSM 11977</name>
    <dbReference type="NCBI Taxonomy" id="1122229"/>
    <lineage>
        <taxon>Archaea</taxon>
        <taxon>Methanobacteriati</taxon>
        <taxon>Methanobacteriota</taxon>
        <taxon>Methanomada group</taxon>
        <taxon>Methanobacteria</taxon>
        <taxon>Methanobacteriales</taxon>
        <taxon>Methanobacteriaceae</taxon>
        <taxon>Methanobrevibacter</taxon>
    </lineage>
</organism>
<dbReference type="AlphaFoldDB" id="A0A3N5BBS4"/>
<name>A0A3N5BBS4_9EURY</name>
<dbReference type="Proteomes" id="UP000271783">
    <property type="component" value="Unassembled WGS sequence"/>
</dbReference>
<keyword evidence="1" id="KW-0472">Membrane</keyword>
<reference evidence="2 3" key="1">
    <citation type="submission" date="2018-11" db="EMBL/GenBank/DDBJ databases">
        <title>Genomic Encyclopedia of Type Strains, Phase IV (KMG-IV): sequencing the most valuable type-strain genomes for metagenomic binning, comparative biology and taxonomic classification.</title>
        <authorList>
            <person name="Goeker M."/>
        </authorList>
    </citation>
    <scope>NUCLEOTIDE SEQUENCE [LARGE SCALE GENOMIC DNA]</scope>
    <source>
        <strain evidence="2 3">DSM 11977</strain>
    </source>
</reference>
<evidence type="ECO:0000313" key="3">
    <source>
        <dbReference type="Proteomes" id="UP000271783"/>
    </source>
</evidence>
<accession>A0A3N5BBS4</accession>
<sequence>MDFKKLTKIQFAALFIIFIMVLSGVAGFLLYII</sequence>
<keyword evidence="1" id="KW-1133">Transmembrane helix</keyword>